<dbReference type="InterPro" id="IPR047871">
    <property type="entry name" value="K_chnl_Slo-like"/>
</dbReference>
<evidence type="ECO:0000256" key="7">
    <source>
        <dbReference type="ARBA" id="ARBA00022989"/>
    </source>
</evidence>
<dbReference type="GO" id="GO:0005267">
    <property type="term" value="F:potassium channel activity"/>
    <property type="evidence" value="ECO:0007669"/>
    <property type="project" value="UniProtKB-KW"/>
</dbReference>
<feature type="domain" description="Potassium channel" evidence="12">
    <location>
        <begin position="11"/>
        <end position="90"/>
    </location>
</feature>
<feature type="transmembrane region" description="Helical" evidence="11">
    <location>
        <begin position="6"/>
        <end position="25"/>
    </location>
</feature>
<evidence type="ECO:0000259" key="12">
    <source>
        <dbReference type="Pfam" id="PF07885"/>
    </source>
</evidence>
<dbReference type="SUPFAM" id="SSF81324">
    <property type="entry name" value="Voltage-gated potassium channels"/>
    <property type="match status" value="1"/>
</dbReference>
<keyword evidence="8" id="KW-0406">Ion transport</keyword>
<dbReference type="EMBL" id="MN740346">
    <property type="protein sequence ID" value="QHU01538.1"/>
    <property type="molecule type" value="Genomic_DNA"/>
</dbReference>
<keyword evidence="9 11" id="KW-0472">Membrane</keyword>
<keyword evidence="10" id="KW-0407">Ion channel</keyword>
<evidence type="ECO:0000256" key="10">
    <source>
        <dbReference type="ARBA" id="ARBA00023303"/>
    </source>
</evidence>
<dbReference type="Gene3D" id="1.10.287.70">
    <property type="match status" value="1"/>
</dbReference>
<accession>A0A6C0JCP5</accession>
<dbReference type="PANTHER" id="PTHR10027:SF10">
    <property type="entry name" value="SLOWPOKE 2, ISOFORM D"/>
    <property type="match status" value="1"/>
</dbReference>
<keyword evidence="7 11" id="KW-1133">Transmembrane helix</keyword>
<evidence type="ECO:0000313" key="13">
    <source>
        <dbReference type="EMBL" id="QHU01538.1"/>
    </source>
</evidence>
<evidence type="ECO:0000256" key="2">
    <source>
        <dbReference type="ARBA" id="ARBA00022448"/>
    </source>
</evidence>
<dbReference type="InterPro" id="IPR013099">
    <property type="entry name" value="K_chnl_dom"/>
</dbReference>
<evidence type="ECO:0000256" key="11">
    <source>
        <dbReference type="SAM" id="Phobius"/>
    </source>
</evidence>
<feature type="transmembrane region" description="Helical" evidence="11">
    <location>
        <begin position="70"/>
        <end position="91"/>
    </location>
</feature>
<keyword evidence="2" id="KW-0813">Transport</keyword>
<name>A0A6C0JCP5_9ZZZZ</name>
<keyword evidence="6" id="KW-0630">Potassium</keyword>
<dbReference type="AlphaFoldDB" id="A0A6C0JCP5"/>
<keyword evidence="5" id="KW-0631">Potassium channel</keyword>
<keyword evidence="4 11" id="KW-0812">Transmembrane</keyword>
<evidence type="ECO:0000256" key="9">
    <source>
        <dbReference type="ARBA" id="ARBA00023136"/>
    </source>
</evidence>
<evidence type="ECO:0000256" key="1">
    <source>
        <dbReference type="ARBA" id="ARBA00004141"/>
    </source>
</evidence>
<dbReference type="GO" id="GO:0016020">
    <property type="term" value="C:membrane"/>
    <property type="evidence" value="ECO:0007669"/>
    <property type="project" value="UniProtKB-SubCell"/>
</dbReference>
<dbReference type="Pfam" id="PF07885">
    <property type="entry name" value="Ion_trans_2"/>
    <property type="match status" value="1"/>
</dbReference>
<evidence type="ECO:0000256" key="6">
    <source>
        <dbReference type="ARBA" id="ARBA00022958"/>
    </source>
</evidence>
<sequence>MRRTILMIQIFILSVFTFGIIYYIVSLIDKTAFTINHLANREMTLFEAIYFSFITQSTIGYGDFSPNTSIAKTVVILHILVTYILFGLTVLI</sequence>
<comment type="subcellular location">
    <subcellularLocation>
        <location evidence="1">Membrane</location>
        <topology evidence="1">Multi-pass membrane protein</topology>
    </subcellularLocation>
</comment>
<organism evidence="13">
    <name type="scientific">viral metagenome</name>
    <dbReference type="NCBI Taxonomy" id="1070528"/>
    <lineage>
        <taxon>unclassified sequences</taxon>
        <taxon>metagenomes</taxon>
        <taxon>organismal metagenomes</taxon>
    </lineage>
</organism>
<evidence type="ECO:0000256" key="4">
    <source>
        <dbReference type="ARBA" id="ARBA00022692"/>
    </source>
</evidence>
<reference evidence="13" key="1">
    <citation type="journal article" date="2020" name="Nature">
        <title>Giant virus diversity and host interactions through global metagenomics.</title>
        <authorList>
            <person name="Schulz F."/>
            <person name="Roux S."/>
            <person name="Paez-Espino D."/>
            <person name="Jungbluth S."/>
            <person name="Walsh D.A."/>
            <person name="Denef V.J."/>
            <person name="McMahon K.D."/>
            <person name="Konstantinidis K.T."/>
            <person name="Eloe-Fadrosh E.A."/>
            <person name="Kyrpides N.C."/>
            <person name="Woyke T."/>
        </authorList>
    </citation>
    <scope>NUCLEOTIDE SEQUENCE</scope>
    <source>
        <strain evidence="13">GVMAG-M-3300025874-2</strain>
    </source>
</reference>
<protein>
    <recommendedName>
        <fullName evidence="12">Potassium channel domain-containing protein</fullName>
    </recommendedName>
</protein>
<dbReference type="PANTHER" id="PTHR10027">
    <property type="entry name" value="CALCIUM-ACTIVATED POTASSIUM CHANNEL ALPHA CHAIN"/>
    <property type="match status" value="1"/>
</dbReference>
<evidence type="ECO:0000256" key="5">
    <source>
        <dbReference type="ARBA" id="ARBA00022826"/>
    </source>
</evidence>
<evidence type="ECO:0000256" key="8">
    <source>
        <dbReference type="ARBA" id="ARBA00023065"/>
    </source>
</evidence>
<proteinExistence type="predicted"/>
<evidence type="ECO:0000256" key="3">
    <source>
        <dbReference type="ARBA" id="ARBA00022538"/>
    </source>
</evidence>
<keyword evidence="3" id="KW-0633">Potassium transport</keyword>